<evidence type="ECO:0000256" key="1">
    <source>
        <dbReference type="SAM" id="SignalP"/>
    </source>
</evidence>
<keyword evidence="3" id="KW-1185">Reference proteome</keyword>
<organism evidence="2">
    <name type="scientific">Strongyloides ratti</name>
    <name type="common">Parasitic roundworm</name>
    <dbReference type="NCBI Taxonomy" id="34506"/>
    <lineage>
        <taxon>Eukaryota</taxon>
        <taxon>Metazoa</taxon>
        <taxon>Ecdysozoa</taxon>
        <taxon>Nematoda</taxon>
        <taxon>Chromadorea</taxon>
        <taxon>Rhabditida</taxon>
        <taxon>Tylenchina</taxon>
        <taxon>Panagrolaimomorpha</taxon>
        <taxon>Strongyloidoidea</taxon>
        <taxon>Strongyloididae</taxon>
        <taxon>Strongyloides</taxon>
    </lineage>
</organism>
<accession>A0A090LMM4</accession>
<reference evidence="2 3" key="1">
    <citation type="submission" date="2014-09" db="EMBL/GenBank/DDBJ databases">
        <authorList>
            <person name="Martin A.A."/>
        </authorList>
    </citation>
    <scope>NUCLEOTIDE SEQUENCE</scope>
    <source>
        <strain evidence="3">ED321</strain>
        <strain evidence="2">ED321 Heterogonic</strain>
    </source>
</reference>
<gene>
    <name evidence="2 4 5" type="ORF">SRAE_2000406700</name>
</gene>
<dbReference type="WormBase" id="SRAE_2000406700">
    <property type="protein sequence ID" value="SRP04765"/>
    <property type="gene ID" value="WBGene00264295"/>
</dbReference>
<evidence type="ECO:0000313" key="5">
    <source>
        <dbReference type="WormBase" id="SRAE_2000406700"/>
    </source>
</evidence>
<protein>
    <submittedName>
        <fullName evidence="2 4">Uncharacterized protein</fullName>
    </submittedName>
</protein>
<sequence>MQSKFMLFVFLTLLFATYSECLKCNTYVKLKDHTGQMTLGGDEKSTTCERGQMCLYVSLEDITIGEGFITAACVYKDRCKNIKNGKIKNIKSDKFYSELSRATGRTVIAPIGSVIEGYQMCCTRASHTLACRADLLSCISDAQILKIF</sequence>
<dbReference type="GeneID" id="36381788"/>
<reference evidence="4" key="2">
    <citation type="submission" date="2020-12" db="UniProtKB">
        <authorList>
            <consortium name="WormBaseParasite"/>
        </authorList>
    </citation>
    <scope>IDENTIFICATION</scope>
</reference>
<keyword evidence="1" id="KW-0732">Signal</keyword>
<proteinExistence type="predicted"/>
<evidence type="ECO:0000313" key="2">
    <source>
        <dbReference type="EMBL" id="CEF69418.1"/>
    </source>
</evidence>
<dbReference type="EMBL" id="LN609529">
    <property type="protein sequence ID" value="CEF69418.1"/>
    <property type="molecule type" value="Genomic_DNA"/>
</dbReference>
<evidence type="ECO:0000313" key="4">
    <source>
        <dbReference type="WBParaSite" id="SRAE_2000406700.1"/>
    </source>
</evidence>
<dbReference type="CTD" id="36381788"/>
<feature type="signal peptide" evidence="1">
    <location>
        <begin position="1"/>
        <end position="21"/>
    </location>
</feature>
<evidence type="ECO:0000313" key="3">
    <source>
        <dbReference type="Proteomes" id="UP000035682"/>
    </source>
</evidence>
<name>A0A090LMM4_STRRB</name>
<dbReference type="Proteomes" id="UP000035682">
    <property type="component" value="Unplaced"/>
</dbReference>
<dbReference type="RefSeq" id="XP_024508618.1">
    <property type="nucleotide sequence ID" value="XM_024642892.1"/>
</dbReference>
<feature type="chain" id="PRO_5015031034" evidence="1">
    <location>
        <begin position="22"/>
        <end position="148"/>
    </location>
</feature>
<dbReference type="WBParaSite" id="SRAE_2000406700.1">
    <property type="protein sequence ID" value="SRAE_2000406700.1"/>
    <property type="gene ID" value="WBGene00264295"/>
</dbReference>
<dbReference type="AlphaFoldDB" id="A0A090LMM4"/>